<evidence type="ECO:0000256" key="2">
    <source>
        <dbReference type="ARBA" id="ARBA00006678"/>
    </source>
</evidence>
<proteinExistence type="inferred from homology"/>
<dbReference type="PANTHER" id="PTHR11953">
    <property type="entry name" value="EXOSOME COMPLEX COMPONENT"/>
    <property type="match status" value="1"/>
</dbReference>
<keyword evidence="3" id="KW-0698">rRNA processing</keyword>
<name>A0A1I7ZQJ6_9BILA</name>
<organism evidence="7 8">
    <name type="scientific">Steinernema glaseri</name>
    <dbReference type="NCBI Taxonomy" id="37863"/>
    <lineage>
        <taxon>Eukaryota</taxon>
        <taxon>Metazoa</taxon>
        <taxon>Ecdysozoa</taxon>
        <taxon>Nematoda</taxon>
        <taxon>Chromadorea</taxon>
        <taxon>Rhabditida</taxon>
        <taxon>Tylenchina</taxon>
        <taxon>Panagrolaimomorpha</taxon>
        <taxon>Strongyloidoidea</taxon>
        <taxon>Steinernematidae</taxon>
        <taxon>Steinernema</taxon>
    </lineage>
</organism>
<dbReference type="InterPro" id="IPR001247">
    <property type="entry name" value="ExoRNase_PH_dom1"/>
</dbReference>
<sequence length="217" mass="24309">MEVELHCTGRADGSCLNRQGEGIYLAAVHGPRQCPSRKRDYEELSIGYAFRPQGKNQKRNEYLMRTVLDHAVDKSLFPRNQITCNVQELEKDRDNTAPAVNALCLALLDAAVPLKHMFCGVYVSVEQQSAEKESTEKESCSFIFVFKPSLTTGGDLIGTVNNGKFTMAQYEQALTKGKECCLSVFDFYREAIGKKITNALSYGLSAKNLRKLEKKQH</sequence>
<dbReference type="SUPFAM" id="SSF54211">
    <property type="entry name" value="Ribosomal protein S5 domain 2-like"/>
    <property type="match status" value="1"/>
</dbReference>
<comment type="subcellular location">
    <subcellularLocation>
        <location evidence="1">Nucleus</location>
    </subcellularLocation>
</comment>
<keyword evidence="5" id="KW-0539">Nucleus</keyword>
<evidence type="ECO:0000256" key="5">
    <source>
        <dbReference type="ARBA" id="ARBA00023242"/>
    </source>
</evidence>
<comment type="similarity">
    <text evidence="2">Belongs to the RNase PH family.</text>
</comment>
<dbReference type="InterPro" id="IPR027408">
    <property type="entry name" value="PNPase/RNase_PH_dom_sf"/>
</dbReference>
<reference evidence="8" key="1">
    <citation type="submission" date="2016-11" db="UniProtKB">
        <authorList>
            <consortium name="WormBaseParasite"/>
        </authorList>
    </citation>
    <scope>IDENTIFICATION</scope>
</reference>
<dbReference type="GO" id="GO:0000176">
    <property type="term" value="C:nuclear exosome (RNase complex)"/>
    <property type="evidence" value="ECO:0007669"/>
    <property type="project" value="TreeGrafter"/>
</dbReference>
<keyword evidence="4" id="KW-0271">Exosome</keyword>
<dbReference type="GO" id="GO:0071051">
    <property type="term" value="P:poly(A)-dependent snoRNA 3'-end processing"/>
    <property type="evidence" value="ECO:0007669"/>
    <property type="project" value="TreeGrafter"/>
</dbReference>
<dbReference type="GO" id="GO:0006364">
    <property type="term" value="P:rRNA processing"/>
    <property type="evidence" value="ECO:0007669"/>
    <property type="project" value="UniProtKB-KW"/>
</dbReference>
<dbReference type="InterPro" id="IPR050080">
    <property type="entry name" value="RNase_PH"/>
</dbReference>
<evidence type="ECO:0000313" key="8">
    <source>
        <dbReference type="WBParaSite" id="L893_g28605.t1"/>
    </source>
</evidence>
<dbReference type="GO" id="GO:0000177">
    <property type="term" value="C:cytoplasmic exosome (RNase complex)"/>
    <property type="evidence" value="ECO:0007669"/>
    <property type="project" value="TreeGrafter"/>
</dbReference>
<dbReference type="GO" id="GO:0016075">
    <property type="term" value="P:rRNA catabolic process"/>
    <property type="evidence" value="ECO:0007669"/>
    <property type="project" value="TreeGrafter"/>
</dbReference>
<accession>A0A1I7ZQJ6</accession>
<dbReference type="SUPFAM" id="SSF55666">
    <property type="entry name" value="Ribonuclease PH domain 2-like"/>
    <property type="match status" value="1"/>
</dbReference>
<dbReference type="WBParaSite" id="L893_g28605.t1">
    <property type="protein sequence ID" value="L893_g28605.t1"/>
    <property type="gene ID" value="L893_g28605"/>
</dbReference>
<evidence type="ECO:0000313" key="7">
    <source>
        <dbReference type="Proteomes" id="UP000095287"/>
    </source>
</evidence>
<protein>
    <submittedName>
        <fullName evidence="8">RNase_PH domain-containing protein</fullName>
    </submittedName>
</protein>
<dbReference type="AlphaFoldDB" id="A0A1I7ZQJ6"/>
<dbReference type="GO" id="GO:0034475">
    <property type="term" value="P:U4 snRNA 3'-end processing"/>
    <property type="evidence" value="ECO:0007669"/>
    <property type="project" value="TreeGrafter"/>
</dbReference>
<keyword evidence="7" id="KW-1185">Reference proteome</keyword>
<dbReference type="PANTHER" id="PTHR11953:SF1">
    <property type="entry name" value="EXOSOME COMPLEX COMPONENT RRP46"/>
    <property type="match status" value="1"/>
</dbReference>
<evidence type="ECO:0000259" key="6">
    <source>
        <dbReference type="Pfam" id="PF01138"/>
    </source>
</evidence>
<evidence type="ECO:0000256" key="1">
    <source>
        <dbReference type="ARBA" id="ARBA00004123"/>
    </source>
</evidence>
<dbReference type="Pfam" id="PF01138">
    <property type="entry name" value="RNase_PH"/>
    <property type="match status" value="1"/>
</dbReference>
<dbReference type="InterPro" id="IPR020568">
    <property type="entry name" value="Ribosomal_Su5_D2-typ_SF"/>
</dbReference>
<feature type="domain" description="Exoribonuclease phosphorolytic" evidence="6">
    <location>
        <begin position="1"/>
        <end position="113"/>
    </location>
</feature>
<dbReference type="Gene3D" id="3.30.230.70">
    <property type="entry name" value="GHMP Kinase, N-terminal domain"/>
    <property type="match status" value="1"/>
</dbReference>
<dbReference type="GO" id="GO:0071028">
    <property type="term" value="P:nuclear mRNA surveillance"/>
    <property type="evidence" value="ECO:0007669"/>
    <property type="project" value="TreeGrafter"/>
</dbReference>
<evidence type="ECO:0000256" key="3">
    <source>
        <dbReference type="ARBA" id="ARBA00022552"/>
    </source>
</evidence>
<evidence type="ECO:0000256" key="4">
    <source>
        <dbReference type="ARBA" id="ARBA00022835"/>
    </source>
</evidence>
<dbReference type="Proteomes" id="UP000095287">
    <property type="component" value="Unplaced"/>
</dbReference>
<dbReference type="GO" id="GO:0003723">
    <property type="term" value="F:RNA binding"/>
    <property type="evidence" value="ECO:0007669"/>
    <property type="project" value="TreeGrafter"/>
</dbReference>
<dbReference type="InterPro" id="IPR036345">
    <property type="entry name" value="ExoRNase_PH_dom2_sf"/>
</dbReference>
<dbReference type="GO" id="GO:0005730">
    <property type="term" value="C:nucleolus"/>
    <property type="evidence" value="ECO:0007669"/>
    <property type="project" value="TreeGrafter"/>
</dbReference>